<organism evidence="1">
    <name type="scientific">Arundo donax</name>
    <name type="common">Giant reed</name>
    <name type="synonym">Donax arundinaceus</name>
    <dbReference type="NCBI Taxonomy" id="35708"/>
    <lineage>
        <taxon>Eukaryota</taxon>
        <taxon>Viridiplantae</taxon>
        <taxon>Streptophyta</taxon>
        <taxon>Embryophyta</taxon>
        <taxon>Tracheophyta</taxon>
        <taxon>Spermatophyta</taxon>
        <taxon>Magnoliopsida</taxon>
        <taxon>Liliopsida</taxon>
        <taxon>Poales</taxon>
        <taxon>Poaceae</taxon>
        <taxon>PACMAD clade</taxon>
        <taxon>Arundinoideae</taxon>
        <taxon>Arundineae</taxon>
        <taxon>Arundo</taxon>
    </lineage>
</organism>
<dbReference type="EMBL" id="GBRH01184304">
    <property type="protein sequence ID" value="JAE13592.1"/>
    <property type="molecule type" value="Transcribed_RNA"/>
</dbReference>
<protein>
    <submittedName>
        <fullName evidence="1">Uncharacterized protein</fullName>
    </submittedName>
</protein>
<reference evidence="1" key="1">
    <citation type="submission" date="2014-09" db="EMBL/GenBank/DDBJ databases">
        <authorList>
            <person name="Magalhaes I.L.F."/>
            <person name="Oliveira U."/>
            <person name="Santos F.R."/>
            <person name="Vidigal T.H.D.A."/>
            <person name="Brescovit A.D."/>
            <person name="Santos A.J."/>
        </authorList>
    </citation>
    <scope>NUCLEOTIDE SEQUENCE</scope>
    <source>
        <tissue evidence="1">Shoot tissue taken approximately 20 cm above the soil surface</tissue>
    </source>
</reference>
<evidence type="ECO:0000313" key="1">
    <source>
        <dbReference type="EMBL" id="JAE13592.1"/>
    </source>
</evidence>
<proteinExistence type="predicted"/>
<dbReference type="AlphaFoldDB" id="A0A0A9FMS4"/>
<name>A0A0A9FMS4_ARUDO</name>
<accession>A0A0A9FMS4</accession>
<sequence length="62" mass="7013">MPALSAGKKARLGRSGSVPRRQVAMFALCYLLKNKAEGLCFAQMTEAHRVLRLRTYLGKHYF</sequence>
<reference evidence="1" key="2">
    <citation type="journal article" date="2015" name="Data Brief">
        <title>Shoot transcriptome of the giant reed, Arundo donax.</title>
        <authorList>
            <person name="Barrero R.A."/>
            <person name="Guerrero F.D."/>
            <person name="Moolhuijzen P."/>
            <person name="Goolsby J.A."/>
            <person name="Tidwell J."/>
            <person name="Bellgard S.E."/>
            <person name="Bellgard M.I."/>
        </authorList>
    </citation>
    <scope>NUCLEOTIDE SEQUENCE</scope>
    <source>
        <tissue evidence="1">Shoot tissue taken approximately 20 cm above the soil surface</tissue>
    </source>
</reference>